<feature type="domain" description="DUF6431" evidence="1">
    <location>
        <begin position="15"/>
        <end position="64"/>
    </location>
</feature>
<evidence type="ECO:0000313" key="2">
    <source>
        <dbReference type="EMBL" id="MCC2232410.1"/>
    </source>
</evidence>
<dbReference type="AlphaFoldDB" id="A0AAE3EDL3"/>
<dbReference type="Pfam" id="PF20020">
    <property type="entry name" value="DUF6431"/>
    <property type="match status" value="1"/>
</dbReference>
<comment type="caution">
    <text evidence="2">The sequence shown here is derived from an EMBL/GenBank/DDBJ whole genome shotgun (WGS) entry which is preliminary data.</text>
</comment>
<accession>A0AAE3EDL3</accession>
<proteinExistence type="predicted"/>
<evidence type="ECO:0000259" key="1">
    <source>
        <dbReference type="Pfam" id="PF20020"/>
    </source>
</evidence>
<evidence type="ECO:0000313" key="3">
    <source>
        <dbReference type="Proteomes" id="UP001198182"/>
    </source>
</evidence>
<dbReference type="Proteomes" id="UP001198182">
    <property type="component" value="Unassembled WGS sequence"/>
</dbReference>
<dbReference type="RefSeq" id="WP_408610521.1">
    <property type="nucleotide sequence ID" value="NZ_JAJEQR010000066.1"/>
</dbReference>
<dbReference type="EMBL" id="JAJEQR010000066">
    <property type="protein sequence ID" value="MCC2232410.1"/>
    <property type="molecule type" value="Genomic_DNA"/>
</dbReference>
<organism evidence="2 3">
    <name type="scientific">Hominifimenecus microfluidus</name>
    <dbReference type="NCBI Taxonomy" id="2885348"/>
    <lineage>
        <taxon>Bacteria</taxon>
        <taxon>Bacillati</taxon>
        <taxon>Bacillota</taxon>
        <taxon>Clostridia</taxon>
        <taxon>Lachnospirales</taxon>
        <taxon>Lachnospiraceae</taxon>
        <taxon>Hominifimenecus</taxon>
    </lineage>
</organism>
<gene>
    <name evidence="2" type="ORF">LKD81_15655</name>
</gene>
<dbReference type="InterPro" id="IPR045536">
    <property type="entry name" value="DUF6431"/>
</dbReference>
<sequence>MGNIFLDQSSEFFRPLCQSGNRIFHDYCARIIRREGGSHEWIKIPRHKCNNPKCGRIHRMLPDYEGILKEAIQLRREVPRRSVEQIIWILESEERIAPGVLKRSTLQRHLYQAGFGSNHMDIYREARKSSSKRFCKPHRMMLICGGWS</sequence>
<keyword evidence="3" id="KW-1185">Reference proteome</keyword>
<name>A0AAE3EDL3_9FIRM</name>
<reference evidence="2" key="1">
    <citation type="submission" date="2021-10" db="EMBL/GenBank/DDBJ databases">
        <title>Anaerobic single-cell dispensing facilitates the cultivation of human gut bacteria.</title>
        <authorList>
            <person name="Afrizal A."/>
        </authorList>
    </citation>
    <scope>NUCLEOTIDE SEQUENCE</scope>
    <source>
        <strain evidence="2">CLA-AA-H215</strain>
    </source>
</reference>
<protein>
    <submittedName>
        <fullName evidence="2">DUF6431 domain-containing protein</fullName>
    </submittedName>
</protein>